<sequence>LLKKQVGSKQRFPSCTALNEACLELVISSYLKVMCSGLWVRSTIYLPEMSARPSASKSGIRRCIRQTIHGIFHSLSRSRPPPPPNPPHHDAYLHSIPGGEPEFTTMLNLHEPDNGPHRAIQPPASTPALAISTTFLGDPKEGRSVQVTSDSLDPVLSDTKPNFSDDLRHMNVKHSSQSIPNFSESKTFDRIRMALQSLCTTTKLFPPLLAAASALLSCLGLLETAAKIHKEYQDIAAELEMLSLLVVQYMEESKSFRLSNCVANVANLIIEQAELIKHKHNRGFGSRLIEAQDDQQDLVRCYRRIETLFRQLQIDIQLSMWDTINEHLMNIRLDGLGPARLATYDSTLSTEISRCFCTAGTRYHVLSELDDWSRDSTAPNLYWMNGMAGTGKTTIATSFSRALEDRKQLAASFFCTVASPECRQVKRIIPSISYQLARYSMPFQRRLCEILAGDPDIHTKNISKQFEWLLKEPLASVKEAIPDNLVVVIDALDECDDLNGIELLLDMVFKHIHELPLKFFVTSRPKPDIYHKIFPQSPNTRAVFHLHDIESFLVRADIEIYIKAELNFVSPTEEQIETLVQRSGNLFIYAATLIRYIRLGKRSSNPQKRFKSALEMISKSNSIRTEIDSLYLSVLESALDEEGVDADEVEDSWLVLRTVLCTQEPISVTTLSTLSGLDDFERTSFALQSLRSVIHYSESTGLISTLHASFPDFMFDKGRSGRFFCDITHHHQLLTKRCFQIMNKDLKFNICNLESSFIPDQLVDDIEERIQRNIPSNLYYACRYWSEHLQHAVPSDELEAILTDFISTKLLFWMEVLNLNRIIPMAAETLLKALIWLQQSSRTPSELDWFIEDSRNFVNSFAANPVSRATPHIYISMLPFCPKSTSVSQQYFNRTRNLMDAKGNGMQSREAAALATWRIGSSVYSVAYSPEGVRVAFGCADGTVGVKNIYDGFLVVGPIEAHTDCVTCVDFSPDGTRIVSCSKDSTIRIWSAQDGTSVIDPIVCLTEGVNCVAFSPEGARLVAGYQNNFIEVWACDNSPVSITGPLKGHLGAVKSVAFSPDGDHIVSGSDDNTIRIWNVGGPSGAYTSRVLEGHTGSVSSVVFSSDGKRIASGSDDHTIRVWDALNGAPMALALPLVPAIKLFGHVASGSTDRTVRIWDIHDGSSAILEGHNDTVQAVSFSPDGTRLVSGSSDRTVRVWDVLQRRLILPPISGHDGVVTSVAFSSNSQFIVSGSLDFTIRIWDAQNGMPISRPFSGHIGDVTSVMFSPGGQTVISGSSDSTIRLWDISDGALLTEPFKGHASRITSVASSPDGNYIITGSDDCTVKIWRIDGTPVKTLYGHTDAIQSVAFSPDGSHIVSASSDQNIRIWNTPTTDEYTNSENANQWIVKDDGWVVSGQERERLLFWVPPEVLRSLITNHCSYIIGRSGMIEVDLSQALMGERWRECYV</sequence>
<accession>A0A8H2XN89</accession>
<dbReference type="PROSITE" id="PS00678">
    <property type="entry name" value="WD_REPEATS_1"/>
    <property type="match status" value="4"/>
</dbReference>
<dbReference type="PANTHER" id="PTHR19848:SF8">
    <property type="entry name" value="F-BOX AND WD REPEAT DOMAIN CONTAINING 7"/>
    <property type="match status" value="1"/>
</dbReference>
<evidence type="ECO:0000313" key="5">
    <source>
        <dbReference type="EMBL" id="CAE6429671.1"/>
    </source>
</evidence>
<feature type="repeat" description="WD" evidence="3">
    <location>
        <begin position="1254"/>
        <end position="1295"/>
    </location>
</feature>
<evidence type="ECO:0000313" key="6">
    <source>
        <dbReference type="Proteomes" id="UP000663843"/>
    </source>
</evidence>
<feature type="repeat" description="WD" evidence="3">
    <location>
        <begin position="1211"/>
        <end position="1252"/>
    </location>
</feature>
<evidence type="ECO:0000256" key="2">
    <source>
        <dbReference type="ARBA" id="ARBA00022737"/>
    </source>
</evidence>
<organism evidence="5 6">
    <name type="scientific">Rhizoctonia solani</name>
    <dbReference type="NCBI Taxonomy" id="456999"/>
    <lineage>
        <taxon>Eukaryota</taxon>
        <taxon>Fungi</taxon>
        <taxon>Dikarya</taxon>
        <taxon>Basidiomycota</taxon>
        <taxon>Agaricomycotina</taxon>
        <taxon>Agaricomycetes</taxon>
        <taxon>Cantharellales</taxon>
        <taxon>Ceratobasidiaceae</taxon>
        <taxon>Rhizoctonia</taxon>
    </lineage>
</organism>
<feature type="repeat" description="WD" evidence="3">
    <location>
        <begin position="1091"/>
        <end position="1132"/>
    </location>
</feature>
<dbReference type="PROSITE" id="PS50837">
    <property type="entry name" value="NACHT"/>
    <property type="match status" value="1"/>
</dbReference>
<dbReference type="Pfam" id="PF00400">
    <property type="entry name" value="WD40"/>
    <property type="match status" value="6"/>
</dbReference>
<name>A0A8H2XN89_9AGAM</name>
<dbReference type="InterPro" id="IPR036322">
    <property type="entry name" value="WD40_repeat_dom_sf"/>
</dbReference>
<feature type="repeat" description="WD" evidence="3">
    <location>
        <begin position="1338"/>
        <end position="1379"/>
    </location>
</feature>
<feature type="repeat" description="WD" evidence="3">
    <location>
        <begin position="1046"/>
        <end position="1079"/>
    </location>
</feature>
<dbReference type="InterPro" id="IPR059179">
    <property type="entry name" value="MLKL-like_MCAfunc"/>
</dbReference>
<gene>
    <name evidence="5" type="ORF">RDB_LOCUS62606</name>
</gene>
<evidence type="ECO:0000256" key="3">
    <source>
        <dbReference type="PROSITE-ProRule" id="PRU00221"/>
    </source>
</evidence>
<dbReference type="CDD" id="cd21037">
    <property type="entry name" value="MLKL_NTD"/>
    <property type="match status" value="1"/>
</dbReference>
<feature type="non-terminal residue" evidence="5">
    <location>
        <position position="1"/>
    </location>
</feature>
<dbReference type="InterPro" id="IPR020472">
    <property type="entry name" value="WD40_PAC1"/>
</dbReference>
<dbReference type="PANTHER" id="PTHR19848">
    <property type="entry name" value="WD40 REPEAT PROTEIN"/>
    <property type="match status" value="1"/>
</dbReference>
<evidence type="ECO:0000259" key="4">
    <source>
        <dbReference type="PROSITE" id="PS50837"/>
    </source>
</evidence>
<evidence type="ECO:0000256" key="1">
    <source>
        <dbReference type="ARBA" id="ARBA00022574"/>
    </source>
</evidence>
<dbReference type="InterPro" id="IPR001680">
    <property type="entry name" value="WD40_rpt"/>
</dbReference>
<dbReference type="Pfam" id="PF23342">
    <property type="entry name" value="WDR90_beta-prop_4th"/>
    <property type="match status" value="1"/>
</dbReference>
<keyword evidence="1 3" id="KW-0853">WD repeat</keyword>
<dbReference type="InterPro" id="IPR055440">
    <property type="entry name" value="Beta-prop_WDR90_4th"/>
</dbReference>
<dbReference type="CDD" id="cd00200">
    <property type="entry name" value="WD40"/>
    <property type="match status" value="2"/>
</dbReference>
<feature type="repeat" description="WD" evidence="3">
    <location>
        <begin position="1297"/>
        <end position="1331"/>
    </location>
</feature>
<dbReference type="EMBL" id="CAJMWT010002019">
    <property type="protein sequence ID" value="CAE6429671.1"/>
    <property type="molecule type" value="Genomic_DNA"/>
</dbReference>
<dbReference type="SUPFAM" id="SSF52540">
    <property type="entry name" value="P-loop containing nucleoside triphosphate hydrolases"/>
    <property type="match status" value="1"/>
</dbReference>
<dbReference type="InterPro" id="IPR056884">
    <property type="entry name" value="NPHP3-like_N"/>
</dbReference>
<dbReference type="InterPro" id="IPR015943">
    <property type="entry name" value="WD40/YVTN_repeat-like_dom_sf"/>
</dbReference>
<feature type="repeat" description="WD" evidence="3">
    <location>
        <begin position="1146"/>
        <end position="1168"/>
    </location>
</feature>
<dbReference type="Gene3D" id="2.130.10.10">
    <property type="entry name" value="YVTN repeat-like/Quinoprotein amine dehydrogenase"/>
    <property type="match status" value="4"/>
</dbReference>
<dbReference type="PROSITE" id="PS50082">
    <property type="entry name" value="WD_REPEATS_2"/>
    <property type="match status" value="10"/>
</dbReference>
<dbReference type="Gene3D" id="3.40.50.300">
    <property type="entry name" value="P-loop containing nucleotide triphosphate hydrolases"/>
    <property type="match status" value="1"/>
</dbReference>
<reference evidence="5" key="1">
    <citation type="submission" date="2021-01" db="EMBL/GenBank/DDBJ databases">
        <authorList>
            <person name="Kaushik A."/>
        </authorList>
    </citation>
    <scope>NUCLEOTIDE SEQUENCE</scope>
    <source>
        <strain evidence="5">AG2-2IIIB</strain>
    </source>
</reference>
<dbReference type="SMART" id="SM00320">
    <property type="entry name" value="WD40"/>
    <property type="match status" value="11"/>
</dbReference>
<dbReference type="InterPro" id="IPR007111">
    <property type="entry name" value="NACHT_NTPase"/>
</dbReference>
<feature type="repeat" description="WD" evidence="3">
    <location>
        <begin position="1009"/>
        <end position="1033"/>
    </location>
</feature>
<dbReference type="InterPro" id="IPR019775">
    <property type="entry name" value="WD40_repeat_CS"/>
</dbReference>
<feature type="repeat" description="WD" evidence="3">
    <location>
        <begin position="1168"/>
        <end position="1201"/>
    </location>
</feature>
<dbReference type="Pfam" id="PF24883">
    <property type="entry name" value="NPHP3_N"/>
    <property type="match status" value="1"/>
</dbReference>
<protein>
    <recommendedName>
        <fullName evidence="4">NACHT domain-containing protein</fullName>
    </recommendedName>
</protein>
<dbReference type="SUPFAM" id="SSF50978">
    <property type="entry name" value="WD40 repeat-like"/>
    <property type="match status" value="2"/>
</dbReference>
<dbReference type="PROSITE" id="PS50294">
    <property type="entry name" value="WD_REPEATS_REGION"/>
    <property type="match status" value="8"/>
</dbReference>
<keyword evidence="2" id="KW-0677">Repeat</keyword>
<dbReference type="PRINTS" id="PR00320">
    <property type="entry name" value="GPROTEINBRPT"/>
</dbReference>
<feature type="domain" description="NACHT" evidence="4">
    <location>
        <begin position="380"/>
        <end position="525"/>
    </location>
</feature>
<dbReference type="InterPro" id="IPR027417">
    <property type="entry name" value="P-loop_NTPase"/>
</dbReference>
<proteinExistence type="predicted"/>
<feature type="repeat" description="WD" evidence="3">
    <location>
        <begin position="959"/>
        <end position="1000"/>
    </location>
</feature>
<comment type="caution">
    <text evidence="5">The sequence shown here is derived from an EMBL/GenBank/DDBJ whole genome shotgun (WGS) entry which is preliminary data.</text>
</comment>
<dbReference type="Proteomes" id="UP000663843">
    <property type="component" value="Unassembled WGS sequence"/>
</dbReference>